<dbReference type="Proteomes" id="UP000807115">
    <property type="component" value="Chromosome 1"/>
</dbReference>
<proteinExistence type="predicted"/>
<dbReference type="AlphaFoldDB" id="A0A921V2I0"/>
<sequence length="108" mass="12615">MLACRWALATCQHFIAASSNHQSIKRQLSKLKTLIIWSYSHSLILVILPLPIFALYMIEQAYQNSRIAPLNGIKEIKNPNSYVYTYSIFTSKDWSYCFSHKRKSTQKR</sequence>
<reference evidence="2" key="1">
    <citation type="journal article" date="2019" name="BMC Genomics">
        <title>A new reference genome for Sorghum bicolor reveals high levels of sequence similarity between sweet and grain genotypes: implications for the genetics of sugar metabolism.</title>
        <authorList>
            <person name="Cooper E.A."/>
            <person name="Brenton Z.W."/>
            <person name="Flinn B.S."/>
            <person name="Jenkins J."/>
            <person name="Shu S."/>
            <person name="Flowers D."/>
            <person name="Luo F."/>
            <person name="Wang Y."/>
            <person name="Xia P."/>
            <person name="Barry K."/>
            <person name="Daum C."/>
            <person name="Lipzen A."/>
            <person name="Yoshinaga Y."/>
            <person name="Schmutz J."/>
            <person name="Saski C."/>
            <person name="Vermerris W."/>
            <person name="Kresovich S."/>
        </authorList>
    </citation>
    <scope>NUCLEOTIDE SEQUENCE</scope>
</reference>
<evidence type="ECO:0000313" key="3">
    <source>
        <dbReference type="Proteomes" id="UP000807115"/>
    </source>
</evidence>
<keyword evidence="1" id="KW-0812">Transmembrane</keyword>
<comment type="caution">
    <text evidence="2">The sequence shown here is derived from an EMBL/GenBank/DDBJ whole genome shotgun (WGS) entry which is preliminary data.</text>
</comment>
<gene>
    <name evidence="2" type="ORF">BDA96_01G515500</name>
</gene>
<reference evidence="2" key="2">
    <citation type="submission" date="2020-10" db="EMBL/GenBank/DDBJ databases">
        <authorList>
            <person name="Cooper E.A."/>
            <person name="Brenton Z.W."/>
            <person name="Flinn B.S."/>
            <person name="Jenkins J."/>
            <person name="Shu S."/>
            <person name="Flowers D."/>
            <person name="Luo F."/>
            <person name="Wang Y."/>
            <person name="Xia P."/>
            <person name="Barry K."/>
            <person name="Daum C."/>
            <person name="Lipzen A."/>
            <person name="Yoshinaga Y."/>
            <person name="Schmutz J."/>
            <person name="Saski C."/>
            <person name="Vermerris W."/>
            <person name="Kresovich S."/>
        </authorList>
    </citation>
    <scope>NUCLEOTIDE SEQUENCE</scope>
</reference>
<feature type="transmembrane region" description="Helical" evidence="1">
    <location>
        <begin position="34"/>
        <end position="58"/>
    </location>
</feature>
<organism evidence="2 3">
    <name type="scientific">Sorghum bicolor</name>
    <name type="common">Sorghum</name>
    <name type="synonym">Sorghum vulgare</name>
    <dbReference type="NCBI Taxonomy" id="4558"/>
    <lineage>
        <taxon>Eukaryota</taxon>
        <taxon>Viridiplantae</taxon>
        <taxon>Streptophyta</taxon>
        <taxon>Embryophyta</taxon>
        <taxon>Tracheophyta</taxon>
        <taxon>Spermatophyta</taxon>
        <taxon>Magnoliopsida</taxon>
        <taxon>Liliopsida</taxon>
        <taxon>Poales</taxon>
        <taxon>Poaceae</taxon>
        <taxon>PACMAD clade</taxon>
        <taxon>Panicoideae</taxon>
        <taxon>Andropogonodae</taxon>
        <taxon>Andropogoneae</taxon>
        <taxon>Sorghinae</taxon>
        <taxon>Sorghum</taxon>
    </lineage>
</organism>
<accession>A0A921V2I0</accession>
<evidence type="ECO:0000313" key="2">
    <source>
        <dbReference type="EMBL" id="KAG0552535.1"/>
    </source>
</evidence>
<protein>
    <submittedName>
        <fullName evidence="2">Uncharacterized protein</fullName>
    </submittedName>
</protein>
<name>A0A921V2I0_SORBI</name>
<evidence type="ECO:0000256" key="1">
    <source>
        <dbReference type="SAM" id="Phobius"/>
    </source>
</evidence>
<dbReference type="EMBL" id="CM027680">
    <property type="protein sequence ID" value="KAG0552535.1"/>
    <property type="molecule type" value="Genomic_DNA"/>
</dbReference>
<keyword evidence="1" id="KW-0472">Membrane</keyword>
<keyword evidence="1" id="KW-1133">Transmembrane helix</keyword>